<organism evidence="4">
    <name type="scientific">Ignisphaera aggregans</name>
    <dbReference type="NCBI Taxonomy" id="334771"/>
    <lineage>
        <taxon>Archaea</taxon>
        <taxon>Thermoproteota</taxon>
        <taxon>Thermoprotei</taxon>
        <taxon>Desulfurococcales</taxon>
        <taxon>Desulfurococcaceae</taxon>
        <taxon>Ignisphaera</taxon>
    </lineage>
</organism>
<name>A0A7C4FDJ6_9CREN</name>
<dbReference type="PANTHER" id="PTHR43637:SF1">
    <property type="entry name" value="UPF0273 PROTEIN TM_0370"/>
    <property type="match status" value="1"/>
</dbReference>
<protein>
    <submittedName>
        <fullName evidence="4">AAA family ATPase</fullName>
    </submittedName>
</protein>
<dbReference type="PANTHER" id="PTHR43637">
    <property type="entry name" value="UPF0273 PROTEIN TM_0370"/>
    <property type="match status" value="1"/>
</dbReference>
<dbReference type="InterPro" id="IPR014774">
    <property type="entry name" value="KaiC-like_dom"/>
</dbReference>
<evidence type="ECO:0000259" key="3">
    <source>
        <dbReference type="PROSITE" id="PS51146"/>
    </source>
</evidence>
<gene>
    <name evidence="4" type="ORF">ENV14_03415</name>
</gene>
<dbReference type="PROSITE" id="PS51146">
    <property type="entry name" value="KAIC"/>
    <property type="match status" value="1"/>
</dbReference>
<sequence length="473" mass="53899">MTCSHVVLKMGSRLAFGVEGLDKLFSDVMRPPATIVVAGNPGTGKTTLASTICYYNALNGHKCLYVSLQEDREKLFSNMKNLGIDFESLERNGLVKFVKFPLYSDVSEIANEINNSISAENFSIIVIDSINPLLQAVESDYAKRAWLQNYFYNLAKLVSGVVVLVAELPFGRKRVELGAIEFVVDAMIILRHSIERGLVSRSVEVRKAREAPLHIAEMPFSIQQGKGITVYIPPVLEEIAREGREIEIPCKEMKSRMGALSHLHRSMVIYVAYPPDARPLNYIPLFFGVAVLNKMKVHVISYLYPPELIRLLIHRSFDELIDKERFERLASNLIRIHSLNPFTYSLSELLHKELTIISEDDDIVAFHGIDVLWAVMRSRGEYLQNLYNQLNYLKDRQKLVIRMGSIISEEMYRVNAAISDLVMRFELEHKDGGAEYKVYIWRRGLEKPFVLRESELARCIAEVAEKVVQADVQ</sequence>
<evidence type="ECO:0000313" key="4">
    <source>
        <dbReference type="EMBL" id="HGI87424.1"/>
    </source>
</evidence>
<dbReference type="InterPro" id="IPR003593">
    <property type="entry name" value="AAA+_ATPase"/>
</dbReference>
<dbReference type="GO" id="GO:0005524">
    <property type="term" value="F:ATP binding"/>
    <property type="evidence" value="ECO:0007669"/>
    <property type="project" value="UniProtKB-KW"/>
</dbReference>
<dbReference type="SUPFAM" id="SSF52540">
    <property type="entry name" value="P-loop containing nucleoside triphosphate hydrolases"/>
    <property type="match status" value="1"/>
</dbReference>
<comment type="caution">
    <text evidence="4">The sequence shown here is derived from an EMBL/GenBank/DDBJ whole genome shotgun (WGS) entry which is preliminary data.</text>
</comment>
<dbReference type="Gene3D" id="3.40.50.300">
    <property type="entry name" value="P-loop containing nucleotide triphosphate hydrolases"/>
    <property type="match status" value="1"/>
</dbReference>
<feature type="domain" description="KaiC" evidence="3">
    <location>
        <begin position="12"/>
        <end position="245"/>
    </location>
</feature>
<reference evidence="4" key="1">
    <citation type="journal article" date="2020" name="mSystems">
        <title>Genome- and Community-Level Interaction Insights into Carbon Utilization and Element Cycling Functions of Hydrothermarchaeota in Hydrothermal Sediment.</title>
        <authorList>
            <person name="Zhou Z."/>
            <person name="Liu Y."/>
            <person name="Xu W."/>
            <person name="Pan J."/>
            <person name="Luo Z.H."/>
            <person name="Li M."/>
        </authorList>
    </citation>
    <scope>NUCLEOTIDE SEQUENCE [LARGE SCALE GENOMIC DNA]</scope>
    <source>
        <strain evidence="4">SpSt-732</strain>
    </source>
</reference>
<evidence type="ECO:0000256" key="1">
    <source>
        <dbReference type="ARBA" id="ARBA00022741"/>
    </source>
</evidence>
<dbReference type="InterPro" id="IPR010624">
    <property type="entry name" value="KaiC_dom"/>
</dbReference>
<keyword evidence="2" id="KW-0067">ATP-binding</keyword>
<evidence type="ECO:0000256" key="2">
    <source>
        <dbReference type="ARBA" id="ARBA00022840"/>
    </source>
</evidence>
<dbReference type="SMART" id="SM00382">
    <property type="entry name" value="AAA"/>
    <property type="match status" value="1"/>
</dbReference>
<accession>A0A7C4FDJ6</accession>
<dbReference type="EMBL" id="DTFF01000029">
    <property type="protein sequence ID" value="HGI87424.1"/>
    <property type="molecule type" value="Genomic_DNA"/>
</dbReference>
<dbReference type="Pfam" id="PF06745">
    <property type="entry name" value="ATPase"/>
    <property type="match status" value="1"/>
</dbReference>
<keyword evidence="1" id="KW-0547">Nucleotide-binding</keyword>
<dbReference type="InterPro" id="IPR027417">
    <property type="entry name" value="P-loop_NTPase"/>
</dbReference>
<proteinExistence type="predicted"/>
<dbReference type="AlphaFoldDB" id="A0A7C4FDJ6"/>